<name>A0A1I3RPR1_9PLAN</name>
<protein>
    <submittedName>
        <fullName evidence="1">Uncharacterized protein</fullName>
    </submittedName>
</protein>
<evidence type="ECO:0000313" key="2">
    <source>
        <dbReference type="Proteomes" id="UP000199518"/>
    </source>
</evidence>
<evidence type="ECO:0000313" key="1">
    <source>
        <dbReference type="EMBL" id="SFJ48040.1"/>
    </source>
</evidence>
<dbReference type="AlphaFoldDB" id="A0A1I3RPR1"/>
<dbReference type="RefSeq" id="WP_139228658.1">
    <property type="nucleotide sequence ID" value="NZ_FOQD01000021.1"/>
</dbReference>
<keyword evidence="2" id="KW-1185">Reference proteome</keyword>
<accession>A0A1I3RPR1</accession>
<proteinExistence type="predicted"/>
<dbReference type="Proteomes" id="UP000199518">
    <property type="component" value="Unassembled WGS sequence"/>
</dbReference>
<gene>
    <name evidence="1" type="ORF">SAMN05421753_12173</name>
</gene>
<organism evidence="1 2">
    <name type="scientific">Planctomicrobium piriforme</name>
    <dbReference type="NCBI Taxonomy" id="1576369"/>
    <lineage>
        <taxon>Bacteria</taxon>
        <taxon>Pseudomonadati</taxon>
        <taxon>Planctomycetota</taxon>
        <taxon>Planctomycetia</taxon>
        <taxon>Planctomycetales</taxon>
        <taxon>Planctomycetaceae</taxon>
        <taxon>Planctomicrobium</taxon>
    </lineage>
</organism>
<dbReference type="EMBL" id="FOQD01000021">
    <property type="protein sequence ID" value="SFJ48040.1"/>
    <property type="molecule type" value="Genomic_DNA"/>
</dbReference>
<sequence length="211" mass="23018">MKFQVKFGSVLAMAVAVGTMDVSRAEAGCPCQKGGDSYGGTLSPIPMSSSPMMMNAMPSAVAPLPGIAGYPTVPATGVPGVGPGYSGATATTWQPPPGTIGRTYQMKSRPVPVKMHPRAAIVDVHVPDAKSVRVHDMNVYRTQDYLEGFQDHEHPDMWHFTSEPLIPGLPHIYRIEARFDGPNGERMEERYVRLIMGRVIEVEMDDDRNVH</sequence>
<dbReference type="OrthoDB" id="257240at2"/>
<reference evidence="2" key="1">
    <citation type="submission" date="2016-10" db="EMBL/GenBank/DDBJ databases">
        <authorList>
            <person name="Varghese N."/>
            <person name="Submissions S."/>
        </authorList>
    </citation>
    <scope>NUCLEOTIDE SEQUENCE [LARGE SCALE GENOMIC DNA]</scope>
    <source>
        <strain evidence="2">DSM 26348</strain>
    </source>
</reference>